<keyword evidence="2" id="KW-0349">Heme</keyword>
<sequence>MSAVATSAPDAAWVTLNALIDDPLPVYARLRAEHGEVVWVPSVQRYFVLGFEACRFAENNPDTFAPLGGRNLVRKAIGPNMLTKGDPEHAVERSAVNRALRPKTIEQSWLPVFQENGERFLADVIEAGPGADLVQSFAIPFAAANLAAIVGIPEAGWAAVQRWSSAFIAASGNLLNDPDVWAANERANAEAEEHITDAIARVKAVPDQSMLSAMVHADLPEFLVRANTKLAIAGGVNEPQHTIVNGVWAFARHPEQRDRLIADPAGFVGAFDEVVRWLSPIQSIGRAVIAPVTLGGVSLRPGDEVMLVVGAANRDPSQFPDPHRFDAFRTRKPHLAFGGGIHLCAGTWASKGQIGRVAWPLLHERLVGLRPVDIEAARWRGFTFRGLEQLPVTWDDVRGGA</sequence>
<reference evidence="4" key="1">
    <citation type="journal article" date="2019" name="Int. J. Syst. Evol. Microbiol.">
        <title>The Global Catalogue of Microorganisms (GCM) 10K type strain sequencing project: providing services to taxonomists for standard genome sequencing and annotation.</title>
        <authorList>
            <consortium name="The Broad Institute Genomics Platform"/>
            <consortium name="The Broad Institute Genome Sequencing Center for Infectious Disease"/>
            <person name="Wu L."/>
            <person name="Ma J."/>
        </authorList>
    </citation>
    <scope>NUCLEOTIDE SEQUENCE [LARGE SCALE GENOMIC DNA]</scope>
    <source>
        <strain evidence="4">CGMCC 4.7397</strain>
    </source>
</reference>
<dbReference type="Gene3D" id="1.10.630.10">
    <property type="entry name" value="Cytochrome P450"/>
    <property type="match status" value="1"/>
</dbReference>
<gene>
    <name evidence="3" type="ORF">ACFQH9_01060</name>
</gene>
<name>A0ABW1I220_9PSEU</name>
<comment type="similarity">
    <text evidence="1 2">Belongs to the cytochrome P450 family.</text>
</comment>
<keyword evidence="2" id="KW-0479">Metal-binding</keyword>
<keyword evidence="2" id="KW-0503">Monooxygenase</keyword>
<dbReference type="PANTHER" id="PTHR46696">
    <property type="entry name" value="P450, PUTATIVE (EUROFUNG)-RELATED"/>
    <property type="match status" value="1"/>
</dbReference>
<dbReference type="SUPFAM" id="SSF48264">
    <property type="entry name" value="Cytochrome P450"/>
    <property type="match status" value="1"/>
</dbReference>
<dbReference type="Pfam" id="PF00067">
    <property type="entry name" value="p450"/>
    <property type="match status" value="1"/>
</dbReference>
<dbReference type="PANTHER" id="PTHR46696:SF1">
    <property type="entry name" value="CYTOCHROME P450 YJIB-RELATED"/>
    <property type="match status" value="1"/>
</dbReference>
<dbReference type="PROSITE" id="PS00086">
    <property type="entry name" value="CYTOCHROME_P450"/>
    <property type="match status" value="1"/>
</dbReference>
<dbReference type="InterPro" id="IPR001128">
    <property type="entry name" value="Cyt_P450"/>
</dbReference>
<evidence type="ECO:0000256" key="2">
    <source>
        <dbReference type="RuleBase" id="RU000461"/>
    </source>
</evidence>
<dbReference type="InterPro" id="IPR002397">
    <property type="entry name" value="Cyt_P450_B"/>
</dbReference>
<proteinExistence type="inferred from homology"/>
<evidence type="ECO:0000313" key="3">
    <source>
        <dbReference type="EMBL" id="MFC5946863.1"/>
    </source>
</evidence>
<dbReference type="RefSeq" id="WP_379563165.1">
    <property type="nucleotide sequence ID" value="NZ_JBHSQK010000003.1"/>
</dbReference>
<organism evidence="3 4">
    <name type="scientific">Pseudonocardia lutea</name>
    <dbReference type="NCBI Taxonomy" id="2172015"/>
    <lineage>
        <taxon>Bacteria</taxon>
        <taxon>Bacillati</taxon>
        <taxon>Actinomycetota</taxon>
        <taxon>Actinomycetes</taxon>
        <taxon>Pseudonocardiales</taxon>
        <taxon>Pseudonocardiaceae</taxon>
        <taxon>Pseudonocardia</taxon>
    </lineage>
</organism>
<keyword evidence="2" id="KW-0408">Iron</keyword>
<evidence type="ECO:0000256" key="1">
    <source>
        <dbReference type="ARBA" id="ARBA00010617"/>
    </source>
</evidence>
<protein>
    <submittedName>
        <fullName evidence="3">Cytochrome P450</fullName>
    </submittedName>
</protein>
<dbReference type="Proteomes" id="UP001596119">
    <property type="component" value="Unassembled WGS sequence"/>
</dbReference>
<dbReference type="EMBL" id="JBHSQK010000003">
    <property type="protein sequence ID" value="MFC5946863.1"/>
    <property type="molecule type" value="Genomic_DNA"/>
</dbReference>
<dbReference type="InterPro" id="IPR017972">
    <property type="entry name" value="Cyt_P450_CS"/>
</dbReference>
<dbReference type="PRINTS" id="PR00359">
    <property type="entry name" value="BP450"/>
</dbReference>
<keyword evidence="4" id="KW-1185">Reference proteome</keyword>
<evidence type="ECO:0000313" key="4">
    <source>
        <dbReference type="Proteomes" id="UP001596119"/>
    </source>
</evidence>
<accession>A0ABW1I220</accession>
<dbReference type="InterPro" id="IPR036396">
    <property type="entry name" value="Cyt_P450_sf"/>
</dbReference>
<keyword evidence="2" id="KW-0560">Oxidoreductase</keyword>
<comment type="caution">
    <text evidence="3">The sequence shown here is derived from an EMBL/GenBank/DDBJ whole genome shotgun (WGS) entry which is preliminary data.</text>
</comment>